<name>A0A8B8G7L4_9HEMI</name>
<reference evidence="2" key="1">
    <citation type="submission" date="2025-08" db="UniProtKB">
        <authorList>
            <consortium name="RefSeq"/>
        </authorList>
    </citation>
    <scope>IDENTIFICATION</scope>
    <source>
        <tissue evidence="2">Whole body</tissue>
    </source>
</reference>
<evidence type="ECO:0000313" key="2">
    <source>
        <dbReference type="RefSeq" id="XP_025418586.1"/>
    </source>
</evidence>
<evidence type="ECO:0000313" key="1">
    <source>
        <dbReference type="Proteomes" id="UP000694846"/>
    </source>
</evidence>
<dbReference type="Proteomes" id="UP000694846">
    <property type="component" value="Unplaced"/>
</dbReference>
<keyword evidence="1" id="KW-1185">Reference proteome</keyword>
<protein>
    <submittedName>
        <fullName evidence="2">Uncharacterized protein LOC112689215</fullName>
    </submittedName>
</protein>
<sequence>MAISVHNCTASKNRYLQTKVNIKTRQPGRRTRRGAWADICTKIVNPKKRFTDFGFQMIAEAYTGTDDLARRRFKLFTVVIVVEEVAVEVMSPACIIKFPNLEVFTAKYRTAIPTKHV</sequence>
<dbReference type="AlphaFoldDB" id="A0A8B8G7L4"/>
<gene>
    <name evidence="2" type="primary">LOC112689215</name>
</gene>
<accession>A0A8B8G7L4</accession>
<dbReference type="RefSeq" id="XP_025418586.1">
    <property type="nucleotide sequence ID" value="XM_025562801.1"/>
</dbReference>
<organism evidence="1 2">
    <name type="scientific">Sipha flava</name>
    <name type="common">yellow sugarcane aphid</name>
    <dbReference type="NCBI Taxonomy" id="143950"/>
    <lineage>
        <taxon>Eukaryota</taxon>
        <taxon>Metazoa</taxon>
        <taxon>Ecdysozoa</taxon>
        <taxon>Arthropoda</taxon>
        <taxon>Hexapoda</taxon>
        <taxon>Insecta</taxon>
        <taxon>Pterygota</taxon>
        <taxon>Neoptera</taxon>
        <taxon>Paraneoptera</taxon>
        <taxon>Hemiptera</taxon>
        <taxon>Sternorrhyncha</taxon>
        <taxon>Aphidomorpha</taxon>
        <taxon>Aphidoidea</taxon>
        <taxon>Aphididae</taxon>
        <taxon>Sipha</taxon>
    </lineage>
</organism>
<proteinExistence type="predicted"/>
<dbReference type="GeneID" id="112689215"/>